<dbReference type="HOGENOM" id="CLU_2999821_0_0_1"/>
<protein>
    <submittedName>
        <fullName evidence="2">Uncharacterized protein</fullName>
    </submittedName>
</protein>
<evidence type="ECO:0000313" key="3">
    <source>
        <dbReference type="Proteomes" id="UP000026962"/>
    </source>
</evidence>
<sequence length="57" mass="6093">MSVSVDGVKSVRWSNVAVPVSMDVRGGAACVTRAREMKGRERVTSGPHAIFHPGLSR</sequence>
<dbReference type="Proteomes" id="UP000026962">
    <property type="component" value="Chromosome 3"/>
</dbReference>
<name>A0A0E0KI22_ORYPU</name>
<evidence type="ECO:0000256" key="1">
    <source>
        <dbReference type="SAM" id="MobiDB-lite"/>
    </source>
</evidence>
<reference evidence="2" key="1">
    <citation type="submission" date="2015-04" db="UniProtKB">
        <authorList>
            <consortium name="EnsemblPlants"/>
        </authorList>
    </citation>
    <scope>IDENTIFICATION</scope>
</reference>
<reference evidence="2" key="2">
    <citation type="submission" date="2018-05" db="EMBL/GenBank/DDBJ databases">
        <title>OpunRS2 (Oryza punctata Reference Sequence Version 2).</title>
        <authorList>
            <person name="Zhang J."/>
            <person name="Kudrna D."/>
            <person name="Lee S."/>
            <person name="Talag J."/>
            <person name="Welchert J."/>
            <person name="Wing R.A."/>
        </authorList>
    </citation>
    <scope>NUCLEOTIDE SEQUENCE [LARGE SCALE GENOMIC DNA]</scope>
</reference>
<accession>A0A0E0KI22</accession>
<dbReference type="AlphaFoldDB" id="A0A0E0KI22"/>
<organism evidence="2">
    <name type="scientific">Oryza punctata</name>
    <name type="common">Red rice</name>
    <dbReference type="NCBI Taxonomy" id="4537"/>
    <lineage>
        <taxon>Eukaryota</taxon>
        <taxon>Viridiplantae</taxon>
        <taxon>Streptophyta</taxon>
        <taxon>Embryophyta</taxon>
        <taxon>Tracheophyta</taxon>
        <taxon>Spermatophyta</taxon>
        <taxon>Magnoliopsida</taxon>
        <taxon>Liliopsida</taxon>
        <taxon>Poales</taxon>
        <taxon>Poaceae</taxon>
        <taxon>BOP clade</taxon>
        <taxon>Oryzoideae</taxon>
        <taxon>Oryzeae</taxon>
        <taxon>Oryzinae</taxon>
        <taxon>Oryza</taxon>
    </lineage>
</organism>
<dbReference type="EnsemblPlants" id="OPUNC03G28610.1">
    <property type="protein sequence ID" value="OPUNC03G28610.1"/>
    <property type="gene ID" value="OPUNC03G28610"/>
</dbReference>
<proteinExistence type="predicted"/>
<keyword evidence="3" id="KW-1185">Reference proteome</keyword>
<evidence type="ECO:0000313" key="2">
    <source>
        <dbReference type="EnsemblPlants" id="OPUNC03G28610.1"/>
    </source>
</evidence>
<feature type="region of interest" description="Disordered" evidence="1">
    <location>
        <begin position="38"/>
        <end position="57"/>
    </location>
</feature>
<dbReference type="Gramene" id="OPUNC03G28610.1">
    <property type="protein sequence ID" value="OPUNC03G28610.1"/>
    <property type="gene ID" value="OPUNC03G28610"/>
</dbReference>